<accession>A0A1Q6DT32</accession>
<keyword evidence="2" id="KW-1185">Reference proteome</keyword>
<evidence type="ECO:0000313" key="2">
    <source>
        <dbReference type="Proteomes" id="UP000185744"/>
    </source>
</evidence>
<organism evidence="1 2">
    <name type="scientific">Methanohalarchaeum thermophilum</name>
    <dbReference type="NCBI Taxonomy" id="1903181"/>
    <lineage>
        <taxon>Archaea</taxon>
        <taxon>Methanobacteriati</taxon>
        <taxon>Methanobacteriota</taxon>
        <taxon>Methanonatronarchaeia</taxon>
        <taxon>Methanonatronarchaeales</taxon>
        <taxon>Methanonatronarchaeaceae</taxon>
        <taxon>Candidatus Methanohalarchaeum</taxon>
    </lineage>
</organism>
<name>A0A1Q6DT32_METT1</name>
<comment type="caution">
    <text evidence="1">The sequence shown here is derived from an EMBL/GenBank/DDBJ whole genome shotgun (WGS) entry which is preliminary data.</text>
</comment>
<feature type="non-terminal residue" evidence="1">
    <location>
        <position position="1"/>
    </location>
</feature>
<dbReference type="STRING" id="1903181.BTN85_0001"/>
<sequence>LTWFEGNEGGVSTAVLIYKDMVPGDHDGKVTINEKLSDPNSKINTYLQFARLEINQNIVVDINKTSGGELHIVGANNTEIKTKNNDTYSKGVDVDVLDKKDRYNITFEKPARGGYSIQWGPGDSWQWSDPVFVQVGQPKEFRESFSYLDRLAMGKLSLEGYNEILNSTLPENVGYNFYLMDSDGDLVVNADGEVLEVWSGVPSSDAVSSERVIVASNSTKESEVKDYEVYRARLVLWYR</sequence>
<dbReference type="InParanoid" id="A0A1Q6DT32"/>
<dbReference type="EMBL" id="MSDW01000001">
    <property type="protein sequence ID" value="OKY77535.1"/>
    <property type="molecule type" value="Genomic_DNA"/>
</dbReference>
<reference evidence="1" key="1">
    <citation type="submission" date="2016-12" db="EMBL/GenBank/DDBJ databases">
        <title>Discovery of methanogenic haloarchaea.</title>
        <authorList>
            <person name="Sorokin D.Y."/>
            <person name="Makarova K.S."/>
            <person name="Abbas B."/>
            <person name="Ferrer M."/>
            <person name="Golyshin P.N."/>
        </authorList>
    </citation>
    <scope>NUCLEOTIDE SEQUENCE [LARGE SCALE GENOMIC DNA]</scope>
    <source>
        <strain evidence="1">HMET1</strain>
    </source>
</reference>
<dbReference type="Proteomes" id="UP000185744">
    <property type="component" value="Unassembled WGS sequence"/>
</dbReference>
<evidence type="ECO:0000313" key="1">
    <source>
        <dbReference type="EMBL" id="OKY77535.1"/>
    </source>
</evidence>
<gene>
    <name evidence="1" type="ORF">BTN85_0001</name>
</gene>
<dbReference type="AlphaFoldDB" id="A0A1Q6DT32"/>
<protein>
    <submittedName>
        <fullName evidence="1">Pilin/flagellin</fullName>
    </submittedName>
</protein>
<proteinExistence type="predicted"/>